<dbReference type="eggNOG" id="KOG1815">
    <property type="taxonomic scope" value="Eukaryota"/>
</dbReference>
<dbReference type="KEGG" id="ctp:CTRG_03693"/>
<keyword evidence="5" id="KW-0677">Repeat</keyword>
<dbReference type="GO" id="GO:0008270">
    <property type="term" value="F:zinc ion binding"/>
    <property type="evidence" value="ECO:0007669"/>
    <property type="project" value="UniProtKB-KW"/>
</dbReference>
<dbReference type="Proteomes" id="UP000002037">
    <property type="component" value="Unassembled WGS sequence"/>
</dbReference>
<proteinExistence type="predicted"/>
<dbReference type="EC" id="2.3.2.31" evidence="2"/>
<dbReference type="InterPro" id="IPR018957">
    <property type="entry name" value="Znf_C3HC4_RING-type"/>
</dbReference>
<dbReference type="PANTHER" id="PTHR11685">
    <property type="entry name" value="RBR FAMILY RING FINGER AND IBR DOMAIN-CONTAINING"/>
    <property type="match status" value="1"/>
</dbReference>
<sequence>MLFFTPLYQFLQTVLAIIEYTSYLPFKHINQGHLRVSTTTHQEANHPIGIRNNKMSDIEDENISFDYDDDDEEVEMDSDSEFSFESDDGDNRENLFEFSDKISAGTTTARDEPAMVGCNGTHYLPWTYELFIQYQFLEPLKKLQKFQLKDCTDSDLLIMLQKQKWQSDNVVDAFFEDHNKFLEKCGLPVGKPSNNKFEEVKDFDCMICCESYPKTTVYSLTCNHQFCFNCYYQYINGYLSDASKGDLITCMVPDCQYVIPHKDIQHFYDVKDVEENFIYIEKPLSVNPLLRNSARALIDSRHKKYVACPAPDCNSFAELLYQESSWQENFQKLEDKQSPDISRVPIVGCVEQHQFCFYCTKENHLPCPCWIVKKWDKKCSDDSETANWIDANTHGCPKCQSSIEKNGGCNHMTCRKCKHEFCWVCLNEWSEHNNNYSCNRFRDDKAEDESRKNRSRQSLERYLHFYKRFAIHENSMKADLKTVKKIEDITRLYMEDRRAMGQENLSWNDIQFLSDAMRALQNGRKALKWTYCFAYYLAKSNFSQIFESNQDFLNRTVEDLSEIFESIMDKKNLNKVDTIIKNKTKIINLSESVKSIQKTLIKSAQENLSNGWLNFET</sequence>
<dbReference type="SMART" id="SM00647">
    <property type="entry name" value="IBR"/>
    <property type="match status" value="1"/>
</dbReference>
<dbReference type="RefSeq" id="XP_002549396.1">
    <property type="nucleotide sequence ID" value="XM_002549350.1"/>
</dbReference>
<dbReference type="FunFam" id="1.20.120.1750:FF:000002">
    <property type="entry name" value="RBR-type E3 ubiquitin transferase"/>
    <property type="match status" value="1"/>
</dbReference>
<dbReference type="InterPro" id="IPR045840">
    <property type="entry name" value="Ariadne"/>
</dbReference>
<evidence type="ECO:0000256" key="6">
    <source>
        <dbReference type="ARBA" id="ARBA00022771"/>
    </source>
</evidence>
<dbReference type="EMBL" id="GG692398">
    <property type="protein sequence ID" value="EER33268.1"/>
    <property type="molecule type" value="Genomic_DNA"/>
</dbReference>
<protein>
    <recommendedName>
        <fullName evidence="2">RBR-type E3 ubiquitin transferase</fullName>
        <ecNumber evidence="2">2.3.2.31</ecNumber>
    </recommendedName>
</protein>
<dbReference type="Gene3D" id="3.30.40.10">
    <property type="entry name" value="Zinc/RING finger domain, C3HC4 (zinc finger)"/>
    <property type="match status" value="1"/>
</dbReference>
<dbReference type="GO" id="GO:0016567">
    <property type="term" value="P:protein ubiquitination"/>
    <property type="evidence" value="ECO:0007669"/>
    <property type="project" value="InterPro"/>
</dbReference>
<evidence type="ECO:0000256" key="1">
    <source>
        <dbReference type="ARBA" id="ARBA00001798"/>
    </source>
</evidence>
<dbReference type="InterPro" id="IPR001841">
    <property type="entry name" value="Znf_RING"/>
</dbReference>
<dbReference type="GeneID" id="8297827"/>
<keyword evidence="3" id="KW-0808">Transferase</keyword>
<dbReference type="Gene3D" id="1.20.120.1750">
    <property type="match status" value="1"/>
</dbReference>
<keyword evidence="6 9" id="KW-0863">Zinc-finger</keyword>
<dbReference type="AlphaFoldDB" id="C5MCA1"/>
<dbReference type="HOGENOM" id="CLU_009823_4_1_1"/>
<keyword evidence="4" id="KW-0479">Metal-binding</keyword>
<feature type="domain" description="RING-type" evidence="11">
    <location>
        <begin position="205"/>
        <end position="250"/>
    </location>
</feature>
<dbReference type="GO" id="GO:0061630">
    <property type="term" value="F:ubiquitin protein ligase activity"/>
    <property type="evidence" value="ECO:0007669"/>
    <property type="project" value="UniProtKB-EC"/>
</dbReference>
<dbReference type="PROSITE" id="PS00518">
    <property type="entry name" value="ZF_RING_1"/>
    <property type="match status" value="2"/>
</dbReference>
<organism evidence="13 14">
    <name type="scientific">Candida tropicalis (strain ATCC MYA-3404 / T1)</name>
    <name type="common">Yeast</name>
    <dbReference type="NCBI Taxonomy" id="294747"/>
    <lineage>
        <taxon>Eukaryota</taxon>
        <taxon>Fungi</taxon>
        <taxon>Dikarya</taxon>
        <taxon>Ascomycota</taxon>
        <taxon>Saccharomycotina</taxon>
        <taxon>Pichiomycetes</taxon>
        <taxon>Debaryomycetaceae</taxon>
        <taxon>Candida/Lodderomyces clade</taxon>
        <taxon>Candida</taxon>
    </lineage>
</organism>
<evidence type="ECO:0000256" key="5">
    <source>
        <dbReference type="ARBA" id="ARBA00022737"/>
    </source>
</evidence>
<feature type="domain" description="RING-type" evidence="11">
    <location>
        <begin position="396"/>
        <end position="442"/>
    </location>
</feature>
<keyword evidence="14" id="KW-1185">Reference proteome</keyword>
<dbReference type="CDD" id="cd20356">
    <property type="entry name" value="Rcat_RBR_HHARI-like"/>
    <property type="match status" value="1"/>
</dbReference>
<name>C5MCA1_CANTT</name>
<evidence type="ECO:0000256" key="9">
    <source>
        <dbReference type="PROSITE-ProRule" id="PRU00175"/>
    </source>
</evidence>
<evidence type="ECO:0000256" key="2">
    <source>
        <dbReference type="ARBA" id="ARBA00012251"/>
    </source>
</evidence>
<dbReference type="OrthoDB" id="10009520at2759"/>
<dbReference type="InterPro" id="IPR002867">
    <property type="entry name" value="IBR_dom"/>
</dbReference>
<dbReference type="InterPro" id="IPR044066">
    <property type="entry name" value="TRIAD_supradom"/>
</dbReference>
<feature type="signal peptide" evidence="10">
    <location>
        <begin position="1"/>
        <end position="16"/>
    </location>
</feature>
<keyword evidence="10" id="KW-0732">Signal</keyword>
<dbReference type="PROSITE" id="PS51873">
    <property type="entry name" value="TRIAD"/>
    <property type="match status" value="1"/>
</dbReference>
<evidence type="ECO:0000259" key="12">
    <source>
        <dbReference type="PROSITE" id="PS51873"/>
    </source>
</evidence>
<dbReference type="PROSITE" id="PS50089">
    <property type="entry name" value="ZF_RING_2"/>
    <property type="match status" value="2"/>
</dbReference>
<evidence type="ECO:0000256" key="4">
    <source>
        <dbReference type="ARBA" id="ARBA00022723"/>
    </source>
</evidence>
<evidence type="ECO:0000256" key="3">
    <source>
        <dbReference type="ARBA" id="ARBA00022679"/>
    </source>
</evidence>
<gene>
    <name evidence="13" type="ORF">CTRG_03693</name>
</gene>
<keyword evidence="8" id="KW-0862">Zinc</keyword>
<evidence type="ECO:0000313" key="14">
    <source>
        <dbReference type="Proteomes" id="UP000002037"/>
    </source>
</evidence>
<dbReference type="InterPro" id="IPR031127">
    <property type="entry name" value="E3_UB_ligase_RBR"/>
</dbReference>
<evidence type="ECO:0000256" key="10">
    <source>
        <dbReference type="SAM" id="SignalP"/>
    </source>
</evidence>
<dbReference type="Pfam" id="PF22191">
    <property type="entry name" value="IBR_1"/>
    <property type="match status" value="1"/>
</dbReference>
<feature type="chain" id="PRO_5002952826" description="RBR-type E3 ubiquitin transferase" evidence="10">
    <location>
        <begin position="17"/>
        <end position="617"/>
    </location>
</feature>
<keyword evidence="7" id="KW-0833">Ubl conjugation pathway</keyword>
<comment type="catalytic activity">
    <reaction evidence="1">
        <text>[E2 ubiquitin-conjugating enzyme]-S-ubiquitinyl-L-cysteine + [acceptor protein]-L-lysine = [E2 ubiquitin-conjugating enzyme]-L-cysteine + [acceptor protein]-N(6)-ubiquitinyl-L-lysine.</text>
        <dbReference type="EC" id="2.3.2.31"/>
    </reaction>
</comment>
<dbReference type="Pfam" id="PF00097">
    <property type="entry name" value="zf-C3HC4"/>
    <property type="match status" value="1"/>
</dbReference>
<dbReference type="STRING" id="294747.C5MCA1"/>
<dbReference type="SMART" id="SM00184">
    <property type="entry name" value="RING"/>
    <property type="match status" value="2"/>
</dbReference>
<accession>C5MCA1</accession>
<dbReference type="Pfam" id="PF19422">
    <property type="entry name" value="Ariadne"/>
    <property type="match status" value="1"/>
</dbReference>
<evidence type="ECO:0000256" key="7">
    <source>
        <dbReference type="ARBA" id="ARBA00022786"/>
    </source>
</evidence>
<dbReference type="Pfam" id="PF01485">
    <property type="entry name" value="IBR"/>
    <property type="match status" value="1"/>
</dbReference>
<dbReference type="SUPFAM" id="SSF57850">
    <property type="entry name" value="RING/U-box"/>
    <property type="match status" value="2"/>
</dbReference>
<reference evidence="13 14" key="1">
    <citation type="journal article" date="2009" name="Nature">
        <title>Evolution of pathogenicity and sexual reproduction in eight Candida genomes.</title>
        <authorList>
            <person name="Butler G."/>
            <person name="Rasmussen M.D."/>
            <person name="Lin M.F."/>
            <person name="Santos M.A."/>
            <person name="Sakthikumar S."/>
            <person name="Munro C.A."/>
            <person name="Rheinbay E."/>
            <person name="Grabherr M."/>
            <person name="Forche A."/>
            <person name="Reedy J.L."/>
            <person name="Agrafioti I."/>
            <person name="Arnaud M.B."/>
            <person name="Bates S."/>
            <person name="Brown A.J."/>
            <person name="Brunke S."/>
            <person name="Costanzo M.C."/>
            <person name="Fitzpatrick D.A."/>
            <person name="de Groot P.W."/>
            <person name="Harris D."/>
            <person name="Hoyer L.L."/>
            <person name="Hube B."/>
            <person name="Klis F.M."/>
            <person name="Kodira C."/>
            <person name="Lennard N."/>
            <person name="Logue M.E."/>
            <person name="Martin R."/>
            <person name="Neiman A.M."/>
            <person name="Nikolaou E."/>
            <person name="Quail M.A."/>
            <person name="Quinn J."/>
            <person name="Santos M.C."/>
            <person name="Schmitzberger F.F."/>
            <person name="Sherlock G."/>
            <person name="Shah P."/>
            <person name="Silverstein K.A."/>
            <person name="Skrzypek M.S."/>
            <person name="Soll D."/>
            <person name="Staggs R."/>
            <person name="Stansfield I."/>
            <person name="Stumpf M.P."/>
            <person name="Sudbery P.E."/>
            <person name="Srikantha T."/>
            <person name="Zeng Q."/>
            <person name="Berman J."/>
            <person name="Berriman M."/>
            <person name="Heitman J."/>
            <person name="Gow N.A."/>
            <person name="Lorenz M.C."/>
            <person name="Birren B.W."/>
            <person name="Kellis M."/>
            <person name="Cuomo C.A."/>
        </authorList>
    </citation>
    <scope>NUCLEOTIDE SEQUENCE [LARGE SCALE GENOMIC DNA]</scope>
    <source>
        <strain evidence="14">ATCC MYA-3404 / T1</strain>
    </source>
</reference>
<evidence type="ECO:0000313" key="13">
    <source>
        <dbReference type="EMBL" id="EER33268.1"/>
    </source>
</evidence>
<evidence type="ECO:0000259" key="11">
    <source>
        <dbReference type="PROSITE" id="PS50089"/>
    </source>
</evidence>
<dbReference type="VEuPathDB" id="FungiDB:CTRG_03693"/>
<feature type="domain" description="RING-type" evidence="12">
    <location>
        <begin position="201"/>
        <end position="442"/>
    </location>
</feature>
<dbReference type="InterPro" id="IPR017907">
    <property type="entry name" value="Znf_RING_CS"/>
</dbReference>
<evidence type="ECO:0000256" key="8">
    <source>
        <dbReference type="ARBA" id="ARBA00022833"/>
    </source>
</evidence>
<dbReference type="InterPro" id="IPR013083">
    <property type="entry name" value="Znf_RING/FYVE/PHD"/>
</dbReference>